<feature type="transmembrane region" description="Helical" evidence="8">
    <location>
        <begin position="239"/>
        <end position="266"/>
    </location>
</feature>
<evidence type="ECO:0000256" key="2">
    <source>
        <dbReference type="ARBA" id="ARBA00007935"/>
    </source>
</evidence>
<protein>
    <submittedName>
        <fullName evidence="10">Iron ABC transporter permease</fullName>
    </submittedName>
</protein>
<keyword evidence="3" id="KW-0813">Transport</keyword>
<proteinExistence type="inferred from homology"/>
<dbReference type="CDD" id="cd06550">
    <property type="entry name" value="TM_ABC_iron-siderophores_like"/>
    <property type="match status" value="1"/>
</dbReference>
<keyword evidence="7 8" id="KW-0472">Membrane</keyword>
<evidence type="ECO:0000256" key="1">
    <source>
        <dbReference type="ARBA" id="ARBA00004651"/>
    </source>
</evidence>
<dbReference type="Pfam" id="PF01032">
    <property type="entry name" value="FecCD"/>
    <property type="match status" value="1"/>
</dbReference>
<dbReference type="EMBL" id="DVFZ01000033">
    <property type="protein sequence ID" value="HIQ82100.1"/>
    <property type="molecule type" value="Genomic_DNA"/>
</dbReference>
<dbReference type="InterPro" id="IPR037294">
    <property type="entry name" value="ABC_BtuC-like"/>
</dbReference>
<comment type="subcellular location">
    <subcellularLocation>
        <location evidence="1">Cell membrane</location>
        <topology evidence="1">Multi-pass membrane protein</topology>
    </subcellularLocation>
</comment>
<feature type="signal peptide" evidence="9">
    <location>
        <begin position="1"/>
        <end position="23"/>
    </location>
</feature>
<feature type="transmembrane region" description="Helical" evidence="8">
    <location>
        <begin position="146"/>
        <end position="167"/>
    </location>
</feature>
<feature type="chain" id="PRO_5039313955" evidence="9">
    <location>
        <begin position="24"/>
        <end position="333"/>
    </location>
</feature>
<dbReference type="FunFam" id="1.10.3470.10:FF:000001">
    <property type="entry name" value="Vitamin B12 ABC transporter permease BtuC"/>
    <property type="match status" value="1"/>
</dbReference>
<dbReference type="PANTHER" id="PTHR30472">
    <property type="entry name" value="FERRIC ENTEROBACTIN TRANSPORT SYSTEM PERMEASE PROTEIN"/>
    <property type="match status" value="1"/>
</dbReference>
<dbReference type="PROSITE" id="PS51257">
    <property type="entry name" value="PROKAR_LIPOPROTEIN"/>
    <property type="match status" value="1"/>
</dbReference>
<feature type="transmembrane region" description="Helical" evidence="8">
    <location>
        <begin position="93"/>
        <end position="115"/>
    </location>
</feature>
<gene>
    <name evidence="10" type="ORF">IAA52_03240</name>
</gene>
<keyword evidence="6 8" id="KW-1133">Transmembrane helix</keyword>
<reference evidence="10" key="1">
    <citation type="submission" date="2020-10" db="EMBL/GenBank/DDBJ databases">
        <authorList>
            <person name="Gilroy R."/>
        </authorList>
    </citation>
    <scope>NUCLEOTIDE SEQUENCE</scope>
    <source>
        <strain evidence="10">ChiSjej6B24-2974</strain>
    </source>
</reference>
<evidence type="ECO:0000256" key="9">
    <source>
        <dbReference type="SAM" id="SignalP"/>
    </source>
</evidence>
<keyword evidence="9" id="KW-0732">Signal</keyword>
<keyword evidence="4" id="KW-1003">Cell membrane</keyword>
<evidence type="ECO:0000256" key="4">
    <source>
        <dbReference type="ARBA" id="ARBA00022475"/>
    </source>
</evidence>
<evidence type="ECO:0000256" key="5">
    <source>
        <dbReference type="ARBA" id="ARBA00022692"/>
    </source>
</evidence>
<keyword evidence="5 8" id="KW-0812">Transmembrane</keyword>
<dbReference type="GO" id="GO:0033214">
    <property type="term" value="P:siderophore-iron import into cell"/>
    <property type="evidence" value="ECO:0007669"/>
    <property type="project" value="TreeGrafter"/>
</dbReference>
<evidence type="ECO:0000256" key="7">
    <source>
        <dbReference type="ARBA" id="ARBA00023136"/>
    </source>
</evidence>
<comment type="similarity">
    <text evidence="2">Belongs to the binding-protein-dependent transport system permease family. FecCD subfamily.</text>
</comment>
<evidence type="ECO:0000256" key="3">
    <source>
        <dbReference type="ARBA" id="ARBA00022448"/>
    </source>
</evidence>
<sequence length="333" mass="33457">MNCSLRRKVRLCAAALTLLLAGAAACSLCLGASGVPVWEAVRDACSGVDSPAARILLHIRLPRALAAMLSGAALSAAGVILQGVLLNPLASANIIGVNAGAGLTTLLFACLFPTAAGLLPAAAFAGAMAAALLILLLAGRMGASRLTVVLAGVAVNAILSAGTDLITTLEPEATLGMSAFMIGGFSGVSAARVYTAAAYILPALALALLTAGRLDVLGLGDEVAQSVGLRVRRARVGQLMLASVLAGAAISFSGLLGFVGLIVPHALRPLTGGENRALLPLSMLGGALFVLVCDTVARTAFAPYEVPVGILLALVGGPFFLWLLLHQRKGGRA</sequence>
<dbReference type="AlphaFoldDB" id="A0A9D1CX25"/>
<dbReference type="GO" id="GO:0005886">
    <property type="term" value="C:plasma membrane"/>
    <property type="evidence" value="ECO:0007669"/>
    <property type="project" value="UniProtKB-SubCell"/>
</dbReference>
<evidence type="ECO:0000256" key="6">
    <source>
        <dbReference type="ARBA" id="ARBA00022989"/>
    </source>
</evidence>
<accession>A0A9D1CX25</accession>
<feature type="transmembrane region" description="Helical" evidence="8">
    <location>
        <begin position="198"/>
        <end position="219"/>
    </location>
</feature>
<comment type="caution">
    <text evidence="10">The sequence shown here is derived from an EMBL/GenBank/DDBJ whole genome shotgun (WGS) entry which is preliminary data.</text>
</comment>
<feature type="transmembrane region" description="Helical" evidence="8">
    <location>
        <begin position="306"/>
        <end position="325"/>
    </location>
</feature>
<dbReference type="Proteomes" id="UP000824260">
    <property type="component" value="Unassembled WGS sequence"/>
</dbReference>
<dbReference type="InterPro" id="IPR000522">
    <property type="entry name" value="ABC_transptr_permease_BtuC"/>
</dbReference>
<dbReference type="Gene3D" id="1.10.3470.10">
    <property type="entry name" value="ABC transporter involved in vitamin B12 uptake, BtuC"/>
    <property type="match status" value="1"/>
</dbReference>
<feature type="transmembrane region" description="Helical" evidence="8">
    <location>
        <begin position="278"/>
        <end position="300"/>
    </location>
</feature>
<feature type="transmembrane region" description="Helical" evidence="8">
    <location>
        <begin position="64"/>
        <end position="86"/>
    </location>
</feature>
<evidence type="ECO:0000256" key="8">
    <source>
        <dbReference type="SAM" id="Phobius"/>
    </source>
</evidence>
<dbReference type="GO" id="GO:0022857">
    <property type="term" value="F:transmembrane transporter activity"/>
    <property type="evidence" value="ECO:0007669"/>
    <property type="project" value="InterPro"/>
</dbReference>
<feature type="transmembrane region" description="Helical" evidence="8">
    <location>
        <begin position="121"/>
        <end position="139"/>
    </location>
</feature>
<dbReference type="SUPFAM" id="SSF81345">
    <property type="entry name" value="ABC transporter involved in vitamin B12 uptake, BtuC"/>
    <property type="match status" value="1"/>
</dbReference>
<evidence type="ECO:0000313" key="11">
    <source>
        <dbReference type="Proteomes" id="UP000824260"/>
    </source>
</evidence>
<evidence type="ECO:0000313" key="10">
    <source>
        <dbReference type="EMBL" id="HIQ82100.1"/>
    </source>
</evidence>
<name>A0A9D1CX25_9FIRM</name>
<organism evidence="10 11">
    <name type="scientific">Candidatus Pullichristensenella stercorigallinarum</name>
    <dbReference type="NCBI Taxonomy" id="2840909"/>
    <lineage>
        <taxon>Bacteria</taxon>
        <taxon>Bacillati</taxon>
        <taxon>Bacillota</taxon>
        <taxon>Clostridia</taxon>
        <taxon>Candidatus Pullichristensenella</taxon>
    </lineage>
</organism>
<dbReference type="PANTHER" id="PTHR30472:SF25">
    <property type="entry name" value="ABC TRANSPORTER PERMEASE PROTEIN MJ0876-RELATED"/>
    <property type="match status" value="1"/>
</dbReference>
<reference evidence="10" key="2">
    <citation type="journal article" date="2021" name="PeerJ">
        <title>Extensive microbial diversity within the chicken gut microbiome revealed by metagenomics and culture.</title>
        <authorList>
            <person name="Gilroy R."/>
            <person name="Ravi A."/>
            <person name="Getino M."/>
            <person name="Pursley I."/>
            <person name="Horton D.L."/>
            <person name="Alikhan N.F."/>
            <person name="Baker D."/>
            <person name="Gharbi K."/>
            <person name="Hall N."/>
            <person name="Watson M."/>
            <person name="Adriaenssens E.M."/>
            <person name="Foster-Nyarko E."/>
            <person name="Jarju S."/>
            <person name="Secka A."/>
            <person name="Antonio M."/>
            <person name="Oren A."/>
            <person name="Chaudhuri R.R."/>
            <person name="La Ragione R."/>
            <person name="Hildebrand F."/>
            <person name="Pallen M.J."/>
        </authorList>
    </citation>
    <scope>NUCLEOTIDE SEQUENCE</scope>
    <source>
        <strain evidence="10">ChiSjej6B24-2974</strain>
    </source>
</reference>